<feature type="transmembrane region" description="Helical" evidence="6">
    <location>
        <begin position="170"/>
        <end position="188"/>
    </location>
</feature>
<feature type="transmembrane region" description="Helical" evidence="6">
    <location>
        <begin position="220"/>
        <end position="242"/>
    </location>
</feature>
<dbReference type="PROSITE" id="PS50850">
    <property type="entry name" value="MFS"/>
    <property type="match status" value="1"/>
</dbReference>
<dbReference type="Pfam" id="PF07690">
    <property type="entry name" value="MFS_1"/>
    <property type="match status" value="2"/>
</dbReference>
<feature type="transmembrane region" description="Helical" evidence="6">
    <location>
        <begin position="12"/>
        <end position="31"/>
    </location>
</feature>
<evidence type="ECO:0000313" key="9">
    <source>
        <dbReference type="Proteomes" id="UP000293331"/>
    </source>
</evidence>
<dbReference type="InterPro" id="IPR050189">
    <property type="entry name" value="MFS_Efflux_Transporters"/>
</dbReference>
<dbReference type="InterPro" id="IPR036259">
    <property type="entry name" value="MFS_trans_sf"/>
</dbReference>
<name>A0A4Q5LI81_9SPHI</name>
<evidence type="ECO:0000256" key="1">
    <source>
        <dbReference type="ARBA" id="ARBA00004651"/>
    </source>
</evidence>
<feature type="transmembrane region" description="Helical" evidence="6">
    <location>
        <begin position="82"/>
        <end position="101"/>
    </location>
</feature>
<feature type="transmembrane region" description="Helical" evidence="6">
    <location>
        <begin position="254"/>
        <end position="272"/>
    </location>
</feature>
<comment type="caution">
    <text evidence="8">The sequence shown here is derived from an EMBL/GenBank/DDBJ whole genome shotgun (WGS) entry which is preliminary data.</text>
</comment>
<keyword evidence="3 6" id="KW-0812">Transmembrane</keyword>
<evidence type="ECO:0000256" key="6">
    <source>
        <dbReference type="SAM" id="Phobius"/>
    </source>
</evidence>
<evidence type="ECO:0000256" key="5">
    <source>
        <dbReference type="ARBA" id="ARBA00023136"/>
    </source>
</evidence>
<feature type="transmembrane region" description="Helical" evidence="6">
    <location>
        <begin position="140"/>
        <end position="164"/>
    </location>
</feature>
<sequence>MKDQEPVAFTGYQKFVIFILAITQFTVILDFMVMSPLGDMLMKSLNLKPQAFGFAVSAYAFSAGISGLLTAGFADKFDRKKLLLFFYMGFIAGTIFCGLAHTYAVLVAARIITGLFGGVIGSISMAIITDLFALQQRGRVMGFVQMGFGGSQVLGIPIGLYLANAWGWEAPFWMVASLSIVIAILIAVRLKPVADHLKVQKDKSVYKHFLHTVAKADYRVGFASTALLSIGGFMMMPFGTAFAVNNLGLTNAQLPELFMVSGISTLVIMPVVGKLSDKIDKFKIFIAASVWTMIMCVVYTNLGVTPLLLVMVFNILMMMGVMSRMIPSSALTSAIPEQADRGAFMSINASLQQIAGGVAAAVGGLIVTQQSKGSPLQHYDTVGYVVVGISILSILLMSRVDKLVKRRMESSKAAIVPEEALAH</sequence>
<dbReference type="AlphaFoldDB" id="A0A4Q5LI81"/>
<protein>
    <submittedName>
        <fullName evidence="8">MFS transporter</fullName>
    </submittedName>
</protein>
<keyword evidence="5 6" id="KW-0472">Membrane</keyword>
<dbReference type="InterPro" id="IPR020846">
    <property type="entry name" value="MFS_dom"/>
</dbReference>
<dbReference type="Gene3D" id="1.20.1250.20">
    <property type="entry name" value="MFS general substrate transporter like domains"/>
    <property type="match status" value="1"/>
</dbReference>
<proteinExistence type="predicted"/>
<dbReference type="InterPro" id="IPR011701">
    <property type="entry name" value="MFS"/>
</dbReference>
<feature type="transmembrane region" description="Helical" evidence="6">
    <location>
        <begin position="308"/>
        <end position="326"/>
    </location>
</feature>
<feature type="transmembrane region" description="Helical" evidence="6">
    <location>
        <begin position="107"/>
        <end position="128"/>
    </location>
</feature>
<dbReference type="GO" id="GO:0005886">
    <property type="term" value="C:plasma membrane"/>
    <property type="evidence" value="ECO:0007669"/>
    <property type="project" value="UniProtKB-SubCell"/>
</dbReference>
<dbReference type="EMBL" id="SEWG01000007">
    <property type="protein sequence ID" value="RYU87376.1"/>
    <property type="molecule type" value="Genomic_DNA"/>
</dbReference>
<dbReference type="PANTHER" id="PTHR43124">
    <property type="entry name" value="PURINE EFFLUX PUMP PBUE"/>
    <property type="match status" value="1"/>
</dbReference>
<dbReference type="Proteomes" id="UP000293331">
    <property type="component" value="Unassembled WGS sequence"/>
</dbReference>
<gene>
    <name evidence="8" type="ORF">EWM62_16855</name>
</gene>
<keyword evidence="2" id="KW-1003">Cell membrane</keyword>
<organism evidence="8 9">
    <name type="scientific">Mucilaginibacter terrigena</name>
    <dbReference type="NCBI Taxonomy" id="2492395"/>
    <lineage>
        <taxon>Bacteria</taxon>
        <taxon>Pseudomonadati</taxon>
        <taxon>Bacteroidota</taxon>
        <taxon>Sphingobacteriia</taxon>
        <taxon>Sphingobacteriales</taxon>
        <taxon>Sphingobacteriaceae</taxon>
        <taxon>Mucilaginibacter</taxon>
    </lineage>
</organism>
<accession>A0A4Q5LI81</accession>
<feature type="transmembrane region" description="Helical" evidence="6">
    <location>
        <begin position="51"/>
        <end position="70"/>
    </location>
</feature>
<feature type="transmembrane region" description="Helical" evidence="6">
    <location>
        <begin position="381"/>
        <end position="398"/>
    </location>
</feature>
<evidence type="ECO:0000256" key="2">
    <source>
        <dbReference type="ARBA" id="ARBA00022475"/>
    </source>
</evidence>
<dbReference type="RefSeq" id="WP_129877844.1">
    <property type="nucleotide sequence ID" value="NZ_SEWG01000007.1"/>
</dbReference>
<comment type="subcellular location">
    <subcellularLocation>
        <location evidence="1">Cell membrane</location>
        <topology evidence="1">Multi-pass membrane protein</topology>
    </subcellularLocation>
</comment>
<dbReference type="CDD" id="cd17324">
    <property type="entry name" value="MFS_NepI_like"/>
    <property type="match status" value="1"/>
</dbReference>
<keyword evidence="9" id="KW-1185">Reference proteome</keyword>
<evidence type="ECO:0000259" key="7">
    <source>
        <dbReference type="PROSITE" id="PS50850"/>
    </source>
</evidence>
<dbReference type="GO" id="GO:0022857">
    <property type="term" value="F:transmembrane transporter activity"/>
    <property type="evidence" value="ECO:0007669"/>
    <property type="project" value="InterPro"/>
</dbReference>
<evidence type="ECO:0000313" key="8">
    <source>
        <dbReference type="EMBL" id="RYU87376.1"/>
    </source>
</evidence>
<dbReference type="OrthoDB" id="9812221at2"/>
<keyword evidence="4 6" id="KW-1133">Transmembrane helix</keyword>
<dbReference type="PANTHER" id="PTHR43124:SF3">
    <property type="entry name" value="CHLORAMPHENICOL EFFLUX PUMP RV0191"/>
    <property type="match status" value="1"/>
</dbReference>
<evidence type="ECO:0000256" key="4">
    <source>
        <dbReference type="ARBA" id="ARBA00022989"/>
    </source>
</evidence>
<feature type="domain" description="Major facilitator superfamily (MFS) profile" evidence="7">
    <location>
        <begin position="16"/>
        <end position="405"/>
    </location>
</feature>
<evidence type="ECO:0000256" key="3">
    <source>
        <dbReference type="ARBA" id="ARBA00022692"/>
    </source>
</evidence>
<reference evidence="8 9" key="1">
    <citation type="submission" date="2019-02" db="EMBL/GenBank/DDBJ databases">
        <title>Bacterial novel species Mucilaginibacter sp. 17JY9-4 isolated from soil.</title>
        <authorList>
            <person name="Jung H.-Y."/>
        </authorList>
    </citation>
    <scope>NUCLEOTIDE SEQUENCE [LARGE SCALE GENOMIC DNA]</scope>
    <source>
        <strain evidence="8 9">17JY9-4</strain>
    </source>
</reference>
<dbReference type="SUPFAM" id="SSF103473">
    <property type="entry name" value="MFS general substrate transporter"/>
    <property type="match status" value="1"/>
</dbReference>